<name>A0A2T5E573_VIBSP</name>
<reference evidence="1 2" key="1">
    <citation type="submission" date="2017-11" db="EMBL/GenBank/DDBJ databases">
        <title>Population delineation of vibrios coincides with oyster pathogenicity.</title>
        <authorList>
            <person name="Bruto M."/>
            <person name="Labreuche Y."/>
            <person name="James A."/>
            <person name="Piel D."/>
            <person name="Chenivesse S."/>
            <person name="Petton B."/>
            <person name="Polz M.F."/>
            <person name="Le Roux F."/>
        </authorList>
    </citation>
    <scope>NUCLEOTIDE SEQUENCE [LARGE SCALE GENOMIC DNA]</scope>
    <source>
        <strain evidence="1 2">1F_55</strain>
    </source>
</reference>
<dbReference type="EMBL" id="PIGA01000045">
    <property type="protein sequence ID" value="PTP14448.1"/>
    <property type="molecule type" value="Genomic_DNA"/>
</dbReference>
<proteinExistence type="predicted"/>
<evidence type="ECO:0000313" key="1">
    <source>
        <dbReference type="EMBL" id="PTP14448.1"/>
    </source>
</evidence>
<dbReference type="RefSeq" id="WP_017087574.1">
    <property type="nucleotide sequence ID" value="NZ_CAWNZY010000057.1"/>
</dbReference>
<dbReference type="Proteomes" id="UP000244080">
    <property type="component" value="Unassembled WGS sequence"/>
</dbReference>
<gene>
    <name evidence="1" type="ORF">CWO36_21185</name>
</gene>
<dbReference type="AlphaFoldDB" id="A0A2T5E573"/>
<sequence>MRTNQYIGSDGQYHFVYVSTITDNQNVKYRYVGKHSTSNIKDGYVGSGTAIKQAKGKGLHIECKPFLFFDCEELAEIYESYWLEQLQNDKAVVNIRFDSHNTRVAKSQSDEMKKRQKEGIAKAKGKFKGRKATVDNELIRETLATGLSMRKTAEKLGYSLSTVQRATK</sequence>
<evidence type="ECO:0008006" key="3">
    <source>
        <dbReference type="Google" id="ProtNLM"/>
    </source>
</evidence>
<protein>
    <recommendedName>
        <fullName evidence="3">GIY-YIG domain-containing protein</fullName>
    </recommendedName>
</protein>
<organism evidence="1 2">
    <name type="scientific">Vibrio splendidus</name>
    <dbReference type="NCBI Taxonomy" id="29497"/>
    <lineage>
        <taxon>Bacteria</taxon>
        <taxon>Pseudomonadati</taxon>
        <taxon>Pseudomonadota</taxon>
        <taxon>Gammaproteobacteria</taxon>
        <taxon>Vibrionales</taxon>
        <taxon>Vibrionaceae</taxon>
        <taxon>Vibrio</taxon>
    </lineage>
</organism>
<comment type="caution">
    <text evidence="1">The sequence shown here is derived from an EMBL/GenBank/DDBJ whole genome shotgun (WGS) entry which is preliminary data.</text>
</comment>
<accession>A0A2T5E573</accession>
<evidence type="ECO:0000313" key="2">
    <source>
        <dbReference type="Proteomes" id="UP000244080"/>
    </source>
</evidence>